<dbReference type="Proteomes" id="UP000076079">
    <property type="component" value="Chromosome"/>
</dbReference>
<name>A0A143PRX7_LUTPR</name>
<dbReference type="PANTHER" id="PTHR42879">
    <property type="entry name" value="3-OXOACYL-(ACYL-CARRIER-PROTEIN) REDUCTASE"/>
    <property type="match status" value="1"/>
</dbReference>
<keyword evidence="2" id="KW-0560">Oxidoreductase</keyword>
<dbReference type="InterPro" id="IPR036291">
    <property type="entry name" value="NAD(P)-bd_dom_sf"/>
</dbReference>
<reference evidence="3" key="2">
    <citation type="submission" date="2016-04" db="EMBL/GenBank/DDBJ databases">
        <title>First Complete Genome Sequence of a Subdivision 6 Acidobacterium.</title>
        <authorList>
            <person name="Huang S."/>
            <person name="Vieira S."/>
            <person name="Bunk B."/>
            <person name="Riedel T."/>
            <person name="Sproeer C."/>
            <person name="Overmann J."/>
        </authorList>
    </citation>
    <scope>NUCLEOTIDE SEQUENCE [LARGE SCALE GENOMIC DNA]</scope>
    <source>
        <strain evidence="3">DSM 100886 HEG_-6_39</strain>
    </source>
</reference>
<dbReference type="STRING" id="1855912.LuPra_04331"/>
<accession>A0A143PRX7</accession>
<dbReference type="SUPFAM" id="SSF51735">
    <property type="entry name" value="NAD(P)-binding Rossmann-fold domains"/>
    <property type="match status" value="1"/>
</dbReference>
<dbReference type="PANTHER" id="PTHR42879:SF6">
    <property type="entry name" value="NADPH-DEPENDENT REDUCTASE BACG"/>
    <property type="match status" value="1"/>
</dbReference>
<protein>
    <submittedName>
        <fullName evidence="2">Ketoacyl reductase</fullName>
        <ecNumber evidence="2">1.3.1.-</ecNumber>
    </submittedName>
</protein>
<evidence type="ECO:0000313" key="2">
    <source>
        <dbReference type="EMBL" id="AMY11086.1"/>
    </source>
</evidence>
<evidence type="ECO:0000313" key="3">
    <source>
        <dbReference type="Proteomes" id="UP000076079"/>
    </source>
</evidence>
<reference evidence="2 3" key="1">
    <citation type="journal article" date="2016" name="Genome Announc.">
        <title>First Complete Genome Sequence of a Subdivision 6 Acidobacterium Strain.</title>
        <authorList>
            <person name="Huang S."/>
            <person name="Vieira S."/>
            <person name="Bunk B."/>
            <person name="Riedel T."/>
            <person name="Sproer C."/>
            <person name="Overmann J."/>
        </authorList>
    </citation>
    <scope>NUCLEOTIDE SEQUENCE [LARGE SCALE GENOMIC DNA]</scope>
    <source>
        <strain evidence="3">DSM 100886 HEG_-6_39</strain>
    </source>
</reference>
<dbReference type="CDD" id="cd05344">
    <property type="entry name" value="BKR_like_SDR_like"/>
    <property type="match status" value="1"/>
</dbReference>
<dbReference type="FunFam" id="3.40.50.720:FF:000084">
    <property type="entry name" value="Short-chain dehydrogenase reductase"/>
    <property type="match status" value="1"/>
</dbReference>
<gene>
    <name evidence="2" type="primary">actIII</name>
    <name evidence="2" type="ORF">LuPra_04331</name>
</gene>
<dbReference type="InterPro" id="IPR002347">
    <property type="entry name" value="SDR_fam"/>
</dbReference>
<dbReference type="OrthoDB" id="9803333at2"/>
<dbReference type="GO" id="GO:0016491">
    <property type="term" value="F:oxidoreductase activity"/>
    <property type="evidence" value="ECO:0007669"/>
    <property type="project" value="UniProtKB-KW"/>
</dbReference>
<keyword evidence="3" id="KW-1185">Reference proteome</keyword>
<dbReference type="EC" id="1.3.1.-" evidence="2"/>
<dbReference type="PATRIC" id="fig|1813736.3.peg.4569"/>
<dbReference type="AlphaFoldDB" id="A0A143PRX7"/>
<dbReference type="Pfam" id="PF13561">
    <property type="entry name" value="adh_short_C2"/>
    <property type="match status" value="1"/>
</dbReference>
<dbReference type="InterPro" id="IPR050259">
    <property type="entry name" value="SDR"/>
</dbReference>
<dbReference type="KEGG" id="abac:LuPra_04331"/>
<dbReference type="RefSeq" id="WP_110172669.1">
    <property type="nucleotide sequence ID" value="NZ_CP015136.1"/>
</dbReference>
<comment type="similarity">
    <text evidence="1">Belongs to the short-chain dehydrogenases/reductases (SDR) family.</text>
</comment>
<sequence length="264" mass="27525">MDLGLTGKVAMVGGASRGLGLAVARALVAEGAQVSIASRDDVRIDAAAAALRDGTPGAQVLAVPADLRTSDDITTWHDATMERFGGVDLLFVNTGGPPPGPALSFDDQAWQQAVDLLLLSAIRMVRLAVPVMAARGGGSILMTTSSAIKEPIANLALSNVVRASVSALVKTLSNELAPQRIRVNNLVPGRIDTDRVRELDEGRAKIASISLEEQRTRMEATIPTGRYGAPDEFGKAAAFLLSDASAYTTGAILQIDGGLIKGVW</sequence>
<organism evidence="2 3">
    <name type="scientific">Luteitalea pratensis</name>
    <dbReference type="NCBI Taxonomy" id="1855912"/>
    <lineage>
        <taxon>Bacteria</taxon>
        <taxon>Pseudomonadati</taxon>
        <taxon>Acidobacteriota</taxon>
        <taxon>Vicinamibacteria</taxon>
        <taxon>Vicinamibacterales</taxon>
        <taxon>Vicinamibacteraceae</taxon>
        <taxon>Luteitalea</taxon>
    </lineage>
</organism>
<evidence type="ECO:0000256" key="1">
    <source>
        <dbReference type="ARBA" id="ARBA00006484"/>
    </source>
</evidence>
<dbReference type="Gene3D" id="3.40.50.720">
    <property type="entry name" value="NAD(P)-binding Rossmann-like Domain"/>
    <property type="match status" value="1"/>
</dbReference>
<dbReference type="PRINTS" id="PR00081">
    <property type="entry name" value="GDHRDH"/>
</dbReference>
<proteinExistence type="inferred from homology"/>
<dbReference type="EMBL" id="CP015136">
    <property type="protein sequence ID" value="AMY11086.1"/>
    <property type="molecule type" value="Genomic_DNA"/>
</dbReference>